<dbReference type="Pfam" id="PF00620">
    <property type="entry name" value="RhoGAP"/>
    <property type="match status" value="1"/>
</dbReference>
<dbReference type="Gene3D" id="1.10.555.10">
    <property type="entry name" value="Rho GTPase activation protein"/>
    <property type="match status" value="1"/>
</dbReference>
<accession>A0A6C1E6X8</accession>
<dbReference type="InterPro" id="IPR036964">
    <property type="entry name" value="RASGEF_cat_dom_sf"/>
</dbReference>
<feature type="domain" description="Rho-GAP" evidence="8">
    <location>
        <begin position="1968"/>
        <end position="2166"/>
    </location>
</feature>
<keyword evidence="2" id="KW-0344">Guanine-nucleotide releasing factor</keyword>
<dbReference type="Gene3D" id="1.10.840.10">
    <property type="entry name" value="Ras guanine-nucleotide exchange factors catalytic domain"/>
    <property type="match status" value="1"/>
</dbReference>
<organism evidence="9 10">
    <name type="scientific">Saccharomyces pastorianus</name>
    <name type="common">Lager yeast</name>
    <name type="synonym">Saccharomyces cerevisiae x Saccharomyces eubayanus</name>
    <dbReference type="NCBI Taxonomy" id="27292"/>
    <lineage>
        <taxon>Eukaryota</taxon>
        <taxon>Fungi</taxon>
        <taxon>Dikarya</taxon>
        <taxon>Ascomycota</taxon>
        <taxon>Saccharomycotina</taxon>
        <taxon>Saccharomycetes</taxon>
        <taxon>Saccharomycetales</taxon>
        <taxon>Saccharomycetaceae</taxon>
        <taxon>Saccharomyces</taxon>
    </lineage>
</organism>
<dbReference type="SMART" id="SM00147">
    <property type="entry name" value="RasGEF"/>
    <property type="match status" value="1"/>
</dbReference>
<dbReference type="GO" id="GO:0005933">
    <property type="term" value="C:cellular bud"/>
    <property type="evidence" value="ECO:0007669"/>
    <property type="project" value="UniProtKB-ARBA"/>
</dbReference>
<gene>
    <name evidence="9" type="primary">BEM2_2</name>
    <name evidence="9" type="ORF">GRS66_007210</name>
</gene>
<dbReference type="SUPFAM" id="SSF48366">
    <property type="entry name" value="Ras GEF"/>
    <property type="match status" value="2"/>
</dbReference>
<feature type="compositionally biased region" description="Polar residues" evidence="4">
    <location>
        <begin position="108"/>
        <end position="117"/>
    </location>
</feature>
<feature type="compositionally biased region" description="Basic residues" evidence="4">
    <location>
        <begin position="58"/>
        <end position="69"/>
    </location>
</feature>
<feature type="domain" description="N-terminal Ras-GEF" evidence="7">
    <location>
        <begin position="1117"/>
        <end position="1291"/>
    </location>
</feature>
<protein>
    <submittedName>
        <fullName evidence="9">Rho GTPase-activating protein</fullName>
    </submittedName>
</protein>
<feature type="compositionally biased region" description="Low complexity" evidence="4">
    <location>
        <begin position="158"/>
        <end position="177"/>
    </location>
</feature>
<dbReference type="Gene3D" id="1.20.870.10">
    <property type="entry name" value="Son of sevenless (SoS) protein Chain: S domain 1"/>
    <property type="match status" value="1"/>
</dbReference>
<dbReference type="InterPro" id="IPR008936">
    <property type="entry name" value="Rho_GTPase_activation_prot"/>
</dbReference>
<feature type="compositionally biased region" description="Polar residues" evidence="4">
    <location>
        <begin position="1773"/>
        <end position="1796"/>
    </location>
</feature>
<evidence type="ECO:0000256" key="3">
    <source>
        <dbReference type="SAM" id="Coils"/>
    </source>
</evidence>
<keyword evidence="3" id="KW-0175">Coiled coil</keyword>
<feature type="region of interest" description="Disordered" evidence="4">
    <location>
        <begin position="1765"/>
        <end position="1796"/>
    </location>
</feature>
<feature type="domain" description="PH" evidence="5">
    <location>
        <begin position="1915"/>
        <end position="1949"/>
    </location>
</feature>
<feature type="compositionally biased region" description="Polar residues" evidence="4">
    <location>
        <begin position="178"/>
        <end position="206"/>
    </location>
</feature>
<dbReference type="SUPFAM" id="SSF48350">
    <property type="entry name" value="GTPase activation domain, GAP"/>
    <property type="match status" value="1"/>
</dbReference>
<feature type="compositionally biased region" description="Low complexity" evidence="4">
    <location>
        <begin position="12"/>
        <end position="51"/>
    </location>
</feature>
<dbReference type="Proteomes" id="UP000501346">
    <property type="component" value="Chromosome SeV"/>
</dbReference>
<dbReference type="OrthoDB" id="79452at2759"/>
<dbReference type="GO" id="GO:0005085">
    <property type="term" value="F:guanyl-nucleotide exchange factor activity"/>
    <property type="evidence" value="ECO:0007669"/>
    <property type="project" value="UniProtKB-KW"/>
</dbReference>
<evidence type="ECO:0000259" key="8">
    <source>
        <dbReference type="PROSITE" id="PS50238"/>
    </source>
</evidence>
<evidence type="ECO:0000256" key="1">
    <source>
        <dbReference type="ARBA" id="ARBA00022468"/>
    </source>
</evidence>
<dbReference type="SMART" id="SM00324">
    <property type="entry name" value="RhoGAP"/>
    <property type="match status" value="1"/>
</dbReference>
<evidence type="ECO:0000259" key="5">
    <source>
        <dbReference type="PROSITE" id="PS50003"/>
    </source>
</evidence>
<feature type="region of interest" description="Disordered" evidence="4">
    <location>
        <begin position="350"/>
        <end position="379"/>
    </location>
</feature>
<reference evidence="9 10" key="1">
    <citation type="journal article" date="2019" name="BMC Genomics">
        <title>Chromosome level assembly and comparative genome analysis confirm lager-brewing yeasts originated from a single hybridization.</title>
        <authorList>
            <person name="Salazar A.N."/>
            <person name="Gorter de Vries A.R."/>
            <person name="van den Broek M."/>
            <person name="Brouwers N."/>
            <person name="de la Torre Cortes P."/>
            <person name="Kuijpers N.G.A."/>
            <person name="Daran J.G."/>
            <person name="Abeel T."/>
        </authorList>
    </citation>
    <scope>NUCLEOTIDE SEQUENCE [LARGE SCALE GENOMIC DNA]</scope>
    <source>
        <strain evidence="9 10">CBS 1483</strain>
    </source>
</reference>
<dbReference type="GO" id="GO:0005096">
    <property type="term" value="F:GTPase activator activity"/>
    <property type="evidence" value="ECO:0007669"/>
    <property type="project" value="UniProtKB-KW"/>
</dbReference>
<dbReference type="CDD" id="cd00159">
    <property type="entry name" value="RhoGAP"/>
    <property type="match status" value="1"/>
</dbReference>
<feature type="domain" description="Ras-GEF" evidence="6">
    <location>
        <begin position="590"/>
        <end position="857"/>
    </location>
</feature>
<dbReference type="InterPro" id="IPR001895">
    <property type="entry name" value="RASGEF_cat_dom"/>
</dbReference>
<dbReference type="Gene3D" id="2.30.29.30">
    <property type="entry name" value="Pleckstrin-homology domain (PH domain)/Phosphotyrosine-binding domain (PTB)"/>
    <property type="match status" value="1"/>
</dbReference>
<sequence length="2168" mass="244416">MKGLLWSKNRKSSTPSASSGSTSTPQKTSAASTTSSSSSPSPSQTTRNSSSGISQYMHSHHHGQGHSHHRGEDSIRDKRKSSIFASSKQHLSTSASQANLGMYRSETNETTSKSVGSTLRDDSASAYSEEVTSNSSSHKSNPPDETPSNKKSSHSKDSLLTSHSSSSSLSPPQSRRSTGTALESSSNTPSTDKNHINNKQNISGGNVTEPKQKNAIHLNPENYDTTVFKTGWVNRSHGQTVATNYNSSITASSSSSSSSSQNLRNDAYSRTRESRFYTGDGSILKNDDNNNNATNDMALSRNSMALDPQMLVPDYRLYRAQLKGCVLNLYKSGLNNSIKFFDPTLPIPNNGIANENQQQKKQQANVQEQGQAQIPKQPIDSASEPIKLDLKYLSEVYPHPDLNLDKDGKITSGTIESLCHAVLFYPNSKHSDISNEKSSSKTHRTIINLLLMFPLIDHFIKFLKIFNQYGLSFTKNKSKLTNNSTQFYNITPGMDDSMTQRLALVAKTILDVFPGFLLDEQMLKATISLLDTISLHNDEISNTLKIKIANKHNELMKLTAFSRSSSSTTTVASARELESILDPSHFLSLDIRALADEVHQVNLKFDKVWAPKFDYSLLYDSKFVNQKIISLNPLVFNNNQNVHFLGRLLISHLFPTNATSIKKMTPKLKAELLNKWVQIGCRFEHLGDMVSWLAVATIICSVPVLRSSSWKYVPDQSLKTIFKDWVPTIIQLERRQRSSRSTSSVFILAPPNLDDDFTRANVISYFGDLLIHADDLPSDTKFKYLEKKINRTKNAFHKWQQRLQSIDSMRNTTSLSNHIKENDPSTSLIYQLWKFHLAQSPLNIEGIMKLSVQLEPPIVDQKGYSTIGAQRSALVTGSYLPILFNELLPNYSLFPKNTLVGAAGDAKLPPPRSSARLSKSLSISEPIPIISNSHTLSSFMDGTSSATNDNNKVTGIGKIDGPVIKEMSSKQSNKQRLLKSVRDVFNIDMDVFHISDDLVFKSVYDNDGKSRPASMVIETPKRFSQHSSMIINNTATSNQTVRDSMDTTGRLSKTLENMDFFNNIGQVSDSLKESIIHVVLKSSSLDKIFDLLVLTANIFSKLVDTKDLENYYYHQKQRNSSNKGLPDDNVGLLDYAFVKLTMDNDTFTETFFNTYKSFTTTTAVLENMAKRYIGAKSCSVSISKILDRNDDTKLKMTEDANIASSSLGLYNQNFPVWDMKVLDEKNVNPVYMAKIQIGAAEAILHLVKNHYSDFTDDLSSNSTLLDIIKIMEQEVSTEWTRRVANLKLQNTLPEDLIIETENLLVTLTDLFYSIKSVYQKQLYRPIGVNRTQRRITDSLDSFNTFSFTDFNSILEDSSFNDDMIISFQKLNSSNYEDILEWIYQLDNFISKKFNLVSKKDWVVIFQELELLSKESLVSFFNYPLHFKSSKLISSGYLQLDELEISNIFSWISTLTFKDNNGESTLLFKRLPQSIQLLVKLHMSLTTFFLMESSNVNKSNNERLITCKVILQILNYIRWKNGTLDLFDSEDDESPHAICPHIPSFIETAIAHAITSPESRNYEFSWIKASESLSDTTAGNQNLRSINNILEKIDDAHIKSFIEIDNVFSNKSKNLCPCPGWFISRLLEISQFVPNMSITNSKLINFDKRRFVNNIISNILDLIPNEREILFNSEMNDENSSKRNNFGRVLLNDFEDSNKTYRKKTKIVSVSEAKSKRFQERGLFNEILVSEVEKIKREARKLEILFDQERDSKNSAILQQTVPKKNRGSVIIPGNQSPSDNNDNGNKITGQTSPPVVSVLESGNSARNKRGSMASFSTNRSSVVSNSSHNGVSKKIGGFFRRPFSIGGFNTSSSNYSLNSILSQEISSNKSILPSILPEVDSMQLQDMKPSYSLKTFEIKSIMEIINHRNIPAYYYAFKVVMQNGHEYLIQTTNSNDLNEWMKMIKASKRYSFHSKRYKGKTHNKIFGVPLEDVCERENTLIPTIVVKLLEEIELRGLDEVGLYRIPGSIGSINALKNAFDEEGATDNSFTLEDDRWFEVNAIAGCFKMYLRELPDSLFSHAMVNDFTDLAIKYKAHDMSCEEYKGMMNGLLGKLPRCYYQTLRRIVFHLNKVHQHVVNNKMDASNLAIVFSMSFINQEDLASSMGPRLGAVQTILQDFIKNPNDYFGQ</sequence>
<keyword evidence="1" id="KW-0343">GTPase activation</keyword>
<feature type="region of interest" description="Disordered" evidence="4">
    <location>
        <begin position="1"/>
        <end position="210"/>
    </location>
</feature>
<dbReference type="InterPro" id="IPR050729">
    <property type="entry name" value="Rho-GAP"/>
</dbReference>
<dbReference type="PROSITE" id="PS50003">
    <property type="entry name" value="PH_DOMAIN"/>
    <property type="match status" value="1"/>
</dbReference>
<dbReference type="InterPro" id="IPR011993">
    <property type="entry name" value="PH-like_dom_sf"/>
</dbReference>
<dbReference type="PANTHER" id="PTHR23176">
    <property type="entry name" value="RHO/RAC/CDC GTPASE-ACTIVATING PROTEIN"/>
    <property type="match status" value="1"/>
</dbReference>
<feature type="compositionally biased region" description="Polar residues" evidence="4">
    <location>
        <begin position="83"/>
        <end position="99"/>
    </location>
</feature>
<proteinExistence type="predicted"/>
<dbReference type="GO" id="GO:0007010">
    <property type="term" value="P:cytoskeleton organization"/>
    <property type="evidence" value="ECO:0007669"/>
    <property type="project" value="UniProtKB-ARBA"/>
</dbReference>
<dbReference type="Pfam" id="PF00617">
    <property type="entry name" value="RasGEF"/>
    <property type="match status" value="1"/>
</dbReference>
<dbReference type="CDD" id="cd06224">
    <property type="entry name" value="REM"/>
    <property type="match status" value="1"/>
</dbReference>
<dbReference type="GO" id="GO:0005938">
    <property type="term" value="C:cell cortex"/>
    <property type="evidence" value="ECO:0007669"/>
    <property type="project" value="UniProtKB-ARBA"/>
</dbReference>
<dbReference type="GO" id="GO:0007264">
    <property type="term" value="P:small GTPase-mediated signal transduction"/>
    <property type="evidence" value="ECO:0007669"/>
    <property type="project" value="InterPro"/>
</dbReference>
<evidence type="ECO:0000259" key="6">
    <source>
        <dbReference type="PROSITE" id="PS50009"/>
    </source>
</evidence>
<keyword evidence="10" id="KW-1185">Reference proteome</keyword>
<feature type="compositionally biased region" description="Low complexity" evidence="4">
    <location>
        <begin position="248"/>
        <end position="260"/>
    </location>
</feature>
<evidence type="ECO:0000259" key="7">
    <source>
        <dbReference type="PROSITE" id="PS50212"/>
    </source>
</evidence>
<dbReference type="SMART" id="SM00229">
    <property type="entry name" value="RasGEFN"/>
    <property type="match status" value="1"/>
</dbReference>
<evidence type="ECO:0000313" key="10">
    <source>
        <dbReference type="Proteomes" id="UP000501346"/>
    </source>
</evidence>
<feature type="compositionally biased region" description="Polar residues" evidence="4">
    <location>
        <begin position="130"/>
        <end position="140"/>
    </location>
</feature>
<feature type="compositionally biased region" description="Low complexity" evidence="4">
    <location>
        <begin position="353"/>
        <end position="373"/>
    </location>
</feature>
<dbReference type="EMBL" id="CP049002">
    <property type="protein sequence ID" value="QID84690.1"/>
    <property type="molecule type" value="Genomic_DNA"/>
</dbReference>
<dbReference type="InterPro" id="IPR000198">
    <property type="entry name" value="RhoGAP_dom"/>
</dbReference>
<dbReference type="PROSITE" id="PS50238">
    <property type="entry name" value="RHOGAP"/>
    <property type="match status" value="1"/>
</dbReference>
<dbReference type="InterPro" id="IPR001849">
    <property type="entry name" value="PH_domain"/>
</dbReference>
<evidence type="ECO:0000313" key="9">
    <source>
        <dbReference type="EMBL" id="QID84690.1"/>
    </source>
</evidence>
<dbReference type="Pfam" id="PF00618">
    <property type="entry name" value="RasGEF_N"/>
    <property type="match status" value="1"/>
</dbReference>
<dbReference type="FunFam" id="1.10.555.10:FF:000075">
    <property type="entry name" value="Rho GTPase-activating protein"/>
    <property type="match status" value="1"/>
</dbReference>
<dbReference type="InterPro" id="IPR000651">
    <property type="entry name" value="Ras-like_Gua-exchang_fac_N"/>
</dbReference>
<name>A0A6C1E6X8_SACPS</name>
<dbReference type="SUPFAM" id="SSF50729">
    <property type="entry name" value="PH domain-like"/>
    <property type="match status" value="1"/>
</dbReference>
<evidence type="ECO:0000256" key="4">
    <source>
        <dbReference type="SAM" id="MobiDB-lite"/>
    </source>
</evidence>
<dbReference type="InterPro" id="IPR023578">
    <property type="entry name" value="Ras_GEF_dom_sf"/>
</dbReference>
<dbReference type="PROSITE" id="PS50009">
    <property type="entry name" value="RASGEF_CAT"/>
    <property type="match status" value="1"/>
</dbReference>
<feature type="region of interest" description="Disordered" evidence="4">
    <location>
        <begin position="248"/>
        <end position="291"/>
    </location>
</feature>
<feature type="coiled-coil region" evidence="3">
    <location>
        <begin position="1724"/>
        <end position="1751"/>
    </location>
</feature>
<dbReference type="FunFam" id="1.20.870.10:FF:000022">
    <property type="entry name" value="Rho GTPase-activating protein"/>
    <property type="match status" value="1"/>
</dbReference>
<dbReference type="PANTHER" id="PTHR23176:SF96">
    <property type="entry name" value="GTPASE-ACTIVATING PROTEIN BEM2_IPL2"/>
    <property type="match status" value="1"/>
</dbReference>
<evidence type="ECO:0000256" key="2">
    <source>
        <dbReference type="PROSITE-ProRule" id="PRU00168"/>
    </source>
</evidence>
<dbReference type="PROSITE" id="PS50212">
    <property type="entry name" value="RASGEF_NTER"/>
    <property type="match status" value="1"/>
</dbReference>